<dbReference type="InterPro" id="IPR000924">
    <property type="entry name" value="Glu/Gln-tRNA-synth"/>
</dbReference>
<name>W5SHQ6_9SPIR</name>
<evidence type="ECO:0000256" key="3">
    <source>
        <dbReference type="ARBA" id="ARBA00022598"/>
    </source>
</evidence>
<comment type="catalytic activity">
    <reaction evidence="8">
        <text>tRNA(Glu) + L-glutamate + ATP = L-glutamyl-tRNA(Glu) + AMP + diphosphate</text>
        <dbReference type="Rhea" id="RHEA:23540"/>
        <dbReference type="Rhea" id="RHEA-COMP:9663"/>
        <dbReference type="Rhea" id="RHEA-COMP:9680"/>
        <dbReference type="ChEBI" id="CHEBI:29985"/>
        <dbReference type="ChEBI" id="CHEBI:30616"/>
        <dbReference type="ChEBI" id="CHEBI:33019"/>
        <dbReference type="ChEBI" id="CHEBI:78442"/>
        <dbReference type="ChEBI" id="CHEBI:78520"/>
        <dbReference type="ChEBI" id="CHEBI:456215"/>
        <dbReference type="EC" id="6.1.1.17"/>
    </reaction>
</comment>
<evidence type="ECO:0000259" key="10">
    <source>
        <dbReference type="Pfam" id="PF19269"/>
    </source>
</evidence>
<dbReference type="Gene3D" id="1.10.10.350">
    <property type="match status" value="1"/>
</dbReference>
<dbReference type="PANTHER" id="PTHR43311:SF2">
    <property type="entry name" value="GLUTAMATE--TRNA LIGASE, MITOCHONDRIAL-RELATED"/>
    <property type="match status" value="1"/>
</dbReference>
<organism evidence="11 12">
    <name type="scientific">Borrelia crocidurae DOU</name>
    <dbReference type="NCBI Taxonomy" id="1293575"/>
    <lineage>
        <taxon>Bacteria</taxon>
        <taxon>Pseudomonadati</taxon>
        <taxon>Spirochaetota</taxon>
        <taxon>Spirochaetia</taxon>
        <taxon>Spirochaetales</taxon>
        <taxon>Borreliaceae</taxon>
        <taxon>Borrelia</taxon>
    </lineage>
</organism>
<accession>W5SHQ6</accession>
<evidence type="ECO:0000256" key="2">
    <source>
        <dbReference type="ARBA" id="ARBA00022490"/>
    </source>
</evidence>
<comment type="subcellular location">
    <subcellularLocation>
        <location evidence="8">Cytoplasm</location>
    </subcellularLocation>
</comment>
<dbReference type="NCBIfam" id="TIGR00464">
    <property type="entry name" value="gltX_bact"/>
    <property type="match status" value="1"/>
</dbReference>
<keyword evidence="4 8" id="KW-0547">Nucleotide-binding</keyword>
<dbReference type="PRINTS" id="PR00987">
    <property type="entry name" value="TRNASYNTHGLU"/>
</dbReference>
<evidence type="ECO:0000256" key="6">
    <source>
        <dbReference type="ARBA" id="ARBA00022917"/>
    </source>
</evidence>
<dbReference type="Gene3D" id="1.10.8.70">
    <property type="entry name" value="Glutamate-tRNA synthetase, class I, anticodon-binding domain 1"/>
    <property type="match status" value="1"/>
</dbReference>
<comment type="function">
    <text evidence="8">Catalyzes the attachment of glutamate to tRNA(Glu) in a two-step reaction: glutamate is first activated by ATP to form Glu-AMP and then transferred to the acceptor end of tRNA(Glu).</text>
</comment>
<dbReference type="InterPro" id="IPR008925">
    <property type="entry name" value="aa_tRNA-synth_I_cd-bd_sf"/>
</dbReference>
<dbReference type="EC" id="6.1.1.17" evidence="8"/>
<dbReference type="SUPFAM" id="SSF48163">
    <property type="entry name" value="An anticodon-binding domain of class I aminoacyl-tRNA synthetases"/>
    <property type="match status" value="1"/>
</dbReference>
<dbReference type="HOGENOM" id="CLU_015768_6_3_12"/>
<dbReference type="GO" id="GO:0005524">
    <property type="term" value="F:ATP binding"/>
    <property type="evidence" value="ECO:0007669"/>
    <property type="project" value="UniProtKB-UniRule"/>
</dbReference>
<dbReference type="InterPro" id="IPR020751">
    <property type="entry name" value="aa-tRNA-synth_I_codon-bd_sub2"/>
</dbReference>
<evidence type="ECO:0000256" key="5">
    <source>
        <dbReference type="ARBA" id="ARBA00022840"/>
    </source>
</evidence>
<dbReference type="Gene3D" id="3.40.50.620">
    <property type="entry name" value="HUPs"/>
    <property type="match status" value="1"/>
</dbReference>
<dbReference type="InterPro" id="IPR014729">
    <property type="entry name" value="Rossmann-like_a/b/a_fold"/>
</dbReference>
<dbReference type="CDD" id="cd00808">
    <property type="entry name" value="GluRS_core"/>
    <property type="match status" value="1"/>
</dbReference>
<evidence type="ECO:0000313" key="12">
    <source>
        <dbReference type="Proteomes" id="UP000019337"/>
    </source>
</evidence>
<dbReference type="InterPro" id="IPR020058">
    <property type="entry name" value="Glu/Gln-tRNA-synth_Ib_cat-dom"/>
</dbReference>
<proteinExistence type="inferred from homology"/>
<feature type="short sequence motif" description="'KMSKS' region" evidence="8">
    <location>
        <begin position="266"/>
        <end position="270"/>
    </location>
</feature>
<feature type="domain" description="Aminoacyl-tRNA synthetase class I anticodon-binding" evidence="10">
    <location>
        <begin position="348"/>
        <end position="497"/>
    </location>
</feature>
<evidence type="ECO:0000256" key="7">
    <source>
        <dbReference type="ARBA" id="ARBA00023146"/>
    </source>
</evidence>
<dbReference type="Proteomes" id="UP000019337">
    <property type="component" value="Chromosome"/>
</dbReference>
<evidence type="ECO:0000313" key="11">
    <source>
        <dbReference type="EMBL" id="AHH06437.1"/>
    </source>
</evidence>
<dbReference type="Pfam" id="PF19269">
    <property type="entry name" value="Anticodon_2"/>
    <property type="match status" value="1"/>
</dbReference>
<keyword evidence="6 8" id="KW-0648">Protein biosynthesis</keyword>
<feature type="domain" description="Glutamyl/glutaminyl-tRNA synthetase class Ib catalytic" evidence="9">
    <location>
        <begin position="18"/>
        <end position="334"/>
    </location>
</feature>
<evidence type="ECO:0000256" key="4">
    <source>
        <dbReference type="ARBA" id="ARBA00022741"/>
    </source>
</evidence>
<keyword evidence="2 8" id="KW-0963">Cytoplasm</keyword>
<feature type="short sequence motif" description="'HIGH' region" evidence="8">
    <location>
        <begin position="24"/>
        <end position="34"/>
    </location>
</feature>
<dbReference type="InterPro" id="IPR049940">
    <property type="entry name" value="GluQ/Sye"/>
</dbReference>
<dbReference type="EMBL" id="CP004267">
    <property type="protein sequence ID" value="AHH06437.1"/>
    <property type="molecule type" value="Genomic_DNA"/>
</dbReference>
<dbReference type="InterPro" id="IPR004527">
    <property type="entry name" value="Glu-tRNA-ligase_bac/mito"/>
</dbReference>
<dbReference type="Pfam" id="PF00749">
    <property type="entry name" value="tRNA-synt_1c"/>
    <property type="match status" value="1"/>
</dbReference>
<dbReference type="GO" id="GO:0005829">
    <property type="term" value="C:cytosol"/>
    <property type="evidence" value="ECO:0007669"/>
    <property type="project" value="TreeGrafter"/>
</dbReference>
<protein>
    <recommendedName>
        <fullName evidence="8">Glutamate--tRNA ligase</fullName>
        <ecNumber evidence="8">6.1.1.17</ecNumber>
    </recommendedName>
    <alternativeName>
        <fullName evidence="8">Glutamyl-tRNA synthetase</fullName>
        <shortName evidence="8">GluRS</shortName>
    </alternativeName>
</protein>
<reference evidence="11" key="1">
    <citation type="submission" date="2013-02" db="EMBL/GenBank/DDBJ databases">
        <title>Comparative genomics of Borrelia species.</title>
        <authorList>
            <person name="Schwan T.G."/>
            <person name="Raffel S.J."/>
            <person name="Porcella S.F."/>
        </authorList>
    </citation>
    <scope>NUCLEOTIDE SEQUENCE [LARGE SCALE GENOMIC DNA]</scope>
    <source>
        <strain evidence="11">DOU</strain>
    </source>
</reference>
<comment type="caution">
    <text evidence="8">Lacks conserved residue(s) required for the propagation of feature annotation.</text>
</comment>
<comment type="similarity">
    <text evidence="1 8">Belongs to the class-I aminoacyl-tRNA synthetase family. Glutamate--tRNA ligase type 1 subfamily.</text>
</comment>
<dbReference type="GO" id="GO:0004818">
    <property type="term" value="F:glutamate-tRNA ligase activity"/>
    <property type="evidence" value="ECO:0007669"/>
    <property type="project" value="UniProtKB-UniRule"/>
</dbReference>
<keyword evidence="7 8" id="KW-0030">Aminoacyl-tRNA synthetase</keyword>
<dbReference type="InterPro" id="IPR020752">
    <property type="entry name" value="Glu-tRNA-synth_I_codon-bd_sub1"/>
</dbReference>
<gene>
    <name evidence="8" type="primary">gltX</name>
    <name evidence="11" type="ORF">BCD_0371</name>
</gene>
<dbReference type="AlphaFoldDB" id="W5SHQ6"/>
<evidence type="ECO:0000256" key="8">
    <source>
        <dbReference type="HAMAP-Rule" id="MF_00022"/>
    </source>
</evidence>
<dbReference type="SUPFAM" id="SSF52374">
    <property type="entry name" value="Nucleotidylyl transferase"/>
    <property type="match status" value="1"/>
</dbReference>
<comment type="subunit">
    <text evidence="8">Monomer.</text>
</comment>
<evidence type="ECO:0000256" key="1">
    <source>
        <dbReference type="ARBA" id="ARBA00007894"/>
    </source>
</evidence>
<dbReference type="GO" id="GO:0008270">
    <property type="term" value="F:zinc ion binding"/>
    <property type="evidence" value="ECO:0007669"/>
    <property type="project" value="InterPro"/>
</dbReference>
<dbReference type="InterPro" id="IPR045462">
    <property type="entry name" value="aa-tRNA-synth_I_cd-bd"/>
</dbReference>
<keyword evidence="3 8" id="KW-0436">Ligase</keyword>
<evidence type="ECO:0000259" key="9">
    <source>
        <dbReference type="Pfam" id="PF00749"/>
    </source>
</evidence>
<dbReference type="PANTHER" id="PTHR43311">
    <property type="entry name" value="GLUTAMATE--TRNA LIGASE"/>
    <property type="match status" value="1"/>
</dbReference>
<sequence length="506" mass="58578">MIFQKRIFFIKRGCVLNIRVRYAPSPTGLQHIGGIRTALFNYFFAKSFNGKFLLRIEDTDQTRYYKEAEENLYQSLEWLGIDFDEGPTCGGSYSPYIQSQRTEIYRKYAKELIESGNAYYCYCSPDRLERIRKIQTINKMAPGYDRHCRYLNKDEIKDALSLGISPVIRFKIPFEGETSFNDILLGKITWANKDISPDPVVLKSDGFPTYHLANVVDDHLMEISHVLRAQEWISSGPLHVLLYNAFGWNPPIYCHLPMVMGSDGQKLSKRHGATALKQFIDDGYLPEAIINYVTLLGWSYDGKSEFFTKNELQKLFSIDKISKSPAVFDYNKLDFFNSHYIRTKEDHELAELLLPFLQKAGYIKKDSNSCDKEKLLLLVPLIKPRIRKLGDAVGMLRFFYTNISTWNLNEFLGKKKTVRDIYLLLEKIKPVLEGFETRILSENEQIFYNFAKENNLKIGEVLLPIRIAVLGSKVSPPLFDSLQLLGKVKVFDRINKAQDFLKKYEL</sequence>
<keyword evidence="5 8" id="KW-0067">ATP-binding</keyword>
<dbReference type="InterPro" id="IPR033910">
    <property type="entry name" value="GluRS_core"/>
</dbReference>
<keyword evidence="12" id="KW-1185">Reference proteome</keyword>
<dbReference type="HAMAP" id="MF_00022">
    <property type="entry name" value="Glu_tRNA_synth_type1"/>
    <property type="match status" value="1"/>
</dbReference>
<dbReference type="GO" id="GO:0000049">
    <property type="term" value="F:tRNA binding"/>
    <property type="evidence" value="ECO:0007669"/>
    <property type="project" value="InterPro"/>
</dbReference>
<dbReference type="FunFam" id="3.40.50.620:FF:000045">
    <property type="entry name" value="Glutamate--tRNA ligase, mitochondrial"/>
    <property type="match status" value="1"/>
</dbReference>
<feature type="binding site" evidence="8">
    <location>
        <position position="269"/>
    </location>
    <ligand>
        <name>ATP</name>
        <dbReference type="ChEBI" id="CHEBI:30616"/>
    </ligand>
</feature>
<dbReference type="GO" id="GO:0006424">
    <property type="term" value="P:glutamyl-tRNA aminoacylation"/>
    <property type="evidence" value="ECO:0007669"/>
    <property type="project" value="UniProtKB-UniRule"/>
</dbReference>
<dbReference type="RefSeq" id="WP_081750302.1">
    <property type="nucleotide sequence ID" value="NZ_CP004267.1"/>
</dbReference>
<dbReference type="PATRIC" id="fig|1293575.3.peg.377"/>